<dbReference type="Proteomes" id="UP000054937">
    <property type="component" value="Unassembled WGS sequence"/>
</dbReference>
<dbReference type="EMBL" id="LDAU01000240">
    <property type="protein sequence ID" value="KRW98559.1"/>
    <property type="molecule type" value="Genomic_DNA"/>
</dbReference>
<name>A0A0V0Q8S9_PSEPJ</name>
<accession>A0A0V0Q8S9</accession>
<organism evidence="2 3">
    <name type="scientific">Pseudocohnilembus persalinus</name>
    <name type="common">Ciliate</name>
    <dbReference type="NCBI Taxonomy" id="266149"/>
    <lineage>
        <taxon>Eukaryota</taxon>
        <taxon>Sar</taxon>
        <taxon>Alveolata</taxon>
        <taxon>Ciliophora</taxon>
        <taxon>Intramacronucleata</taxon>
        <taxon>Oligohymenophorea</taxon>
        <taxon>Scuticociliatia</taxon>
        <taxon>Philasterida</taxon>
        <taxon>Pseudocohnilembidae</taxon>
        <taxon>Pseudocohnilembus</taxon>
    </lineage>
</organism>
<keyword evidence="3" id="KW-1185">Reference proteome</keyword>
<keyword evidence="1" id="KW-0175">Coiled coil</keyword>
<dbReference type="InParanoid" id="A0A0V0Q8S9"/>
<reference evidence="2 3" key="1">
    <citation type="journal article" date="2015" name="Sci. Rep.">
        <title>Genome of the facultative scuticociliatosis pathogen Pseudocohnilembus persalinus provides insight into its virulence through horizontal gene transfer.</title>
        <authorList>
            <person name="Xiong J."/>
            <person name="Wang G."/>
            <person name="Cheng J."/>
            <person name="Tian M."/>
            <person name="Pan X."/>
            <person name="Warren A."/>
            <person name="Jiang C."/>
            <person name="Yuan D."/>
            <person name="Miao W."/>
        </authorList>
    </citation>
    <scope>NUCLEOTIDE SEQUENCE [LARGE SCALE GENOMIC DNA]</scope>
    <source>
        <strain evidence="2">36N120E</strain>
    </source>
</reference>
<gene>
    <name evidence="2" type="ORF">PPERSA_00051</name>
</gene>
<comment type="caution">
    <text evidence="2">The sequence shown here is derived from an EMBL/GenBank/DDBJ whole genome shotgun (WGS) entry which is preliminary data.</text>
</comment>
<evidence type="ECO:0000313" key="2">
    <source>
        <dbReference type="EMBL" id="KRW98559.1"/>
    </source>
</evidence>
<proteinExistence type="predicted"/>
<evidence type="ECO:0000256" key="1">
    <source>
        <dbReference type="SAM" id="Coils"/>
    </source>
</evidence>
<evidence type="ECO:0000313" key="3">
    <source>
        <dbReference type="Proteomes" id="UP000054937"/>
    </source>
</evidence>
<feature type="coiled-coil region" evidence="1">
    <location>
        <begin position="89"/>
        <end position="120"/>
    </location>
</feature>
<sequence>MDDKQKNIFIKLFQKITNWSFELISCVDSQSFIQGNLWLNLNNLAEVSPFTYQTKNYSFYSQEYTEQDLKSDIEDSETYQNLYKNTNLYEELKQSNESEIEKLAEKQQNYQQIANLVQNQLKILNWNSDFVPPILRIARILVKIKVISPLDLNLNFKKLLQQFRDFSLKNNLKNKQAYPHKWNEHQIQSLKMSNSTQQDKTSIDLNFKQQKAQFQNKKSIYNLGYRQSKFSLINNLDSSSQLYQNKNPENKLFLQEEFMEDCNIQNAKRIKKSLCLKNTFLAFTLLNYLQDNLYTKCKKQRSTLQDLAVKFAKNPAILKKNKKSEFLQKLNNQNLQFLEFDNESSIFREDYNYNDQYYEQDQEDEMQIYESNYSQYRQGNGNYSQNQNNQYNQQLTLQQNRDLREIKNQSFKFCAQFLARLEIINNDEKSEEIFFPIPPHFQSLTRDLINKFQVNFDRSSIQAKHLSLMKLANKYDKRLQFAYAAKEKSDKFVFLKFVSDNEDYLKMLQFICILVQNGCILFSPQIHIGSRFNSLRFFSSLIPSSIYYAPQSKI</sequence>
<dbReference type="AlphaFoldDB" id="A0A0V0Q8S9"/>
<protein>
    <submittedName>
        <fullName evidence="2">Uncharacterized protein</fullName>
    </submittedName>
</protein>